<accession>A0AAP1G6Z6</accession>
<evidence type="ECO:0000256" key="2">
    <source>
        <dbReference type="ARBA" id="ARBA00022692"/>
    </source>
</evidence>
<dbReference type="GO" id="GO:0022857">
    <property type="term" value="F:transmembrane transporter activity"/>
    <property type="evidence" value="ECO:0007669"/>
    <property type="project" value="InterPro"/>
</dbReference>
<dbReference type="PROSITE" id="PS50850">
    <property type="entry name" value="MFS"/>
    <property type="match status" value="1"/>
</dbReference>
<evidence type="ECO:0000256" key="6">
    <source>
        <dbReference type="SAM" id="Phobius"/>
    </source>
</evidence>
<evidence type="ECO:0000313" key="9">
    <source>
        <dbReference type="Proteomes" id="UP000056450"/>
    </source>
</evidence>
<keyword evidence="4 6" id="KW-0472">Membrane</keyword>
<sequence length="258" mass="29231">MPTDHRQRRHTLWLLCALSFILYDDRVNLATAAGAIKAELGLSNTELGIAFSAFAYSYAICQIFGGWIADRFGSRITLIGCGLIWVASTFMTGLVHSLALLFAARWRQARGSGATFIAWLRASWAVLSVLTGLVTHTWQLLTLRFMLGVAEGGMLPVVLTMVSQWFPDRERGRATGPWHRRSRAAPPDDRRRTRARTRIARRTARQSRTAALRARRLHRRIGNGSERKHDLASVTPFCVSTPRRRMRRRAPHRHGVHR</sequence>
<dbReference type="InterPro" id="IPR036259">
    <property type="entry name" value="MFS_trans_sf"/>
</dbReference>
<keyword evidence="3 6" id="KW-1133">Transmembrane helix</keyword>
<evidence type="ECO:0000259" key="7">
    <source>
        <dbReference type="PROSITE" id="PS50850"/>
    </source>
</evidence>
<dbReference type="InterPro" id="IPR050382">
    <property type="entry name" value="MFS_Na/Anion_cotransporter"/>
</dbReference>
<evidence type="ECO:0000256" key="1">
    <source>
        <dbReference type="ARBA" id="ARBA00004141"/>
    </source>
</evidence>
<dbReference type="PANTHER" id="PTHR11662:SF399">
    <property type="entry name" value="FI19708P1-RELATED"/>
    <property type="match status" value="1"/>
</dbReference>
<comment type="subcellular location">
    <subcellularLocation>
        <location evidence="1">Membrane</location>
        <topology evidence="1">Multi-pass membrane protein</topology>
    </subcellularLocation>
</comment>
<dbReference type="InterPro" id="IPR020846">
    <property type="entry name" value="MFS_dom"/>
</dbReference>
<dbReference type="AlphaFoldDB" id="A0AAP1G6Z6"/>
<dbReference type="InterPro" id="IPR011701">
    <property type="entry name" value="MFS"/>
</dbReference>
<comment type="caution">
    <text evidence="8">The sequence shown here is derived from an EMBL/GenBank/DDBJ whole genome shotgun (WGS) entry which is preliminary data.</text>
</comment>
<feature type="domain" description="Major facilitator superfamily (MFS) profile" evidence="7">
    <location>
        <begin position="11"/>
        <end position="258"/>
    </location>
</feature>
<dbReference type="PANTHER" id="PTHR11662">
    <property type="entry name" value="SOLUTE CARRIER FAMILY 17"/>
    <property type="match status" value="1"/>
</dbReference>
<dbReference type="EMBL" id="LOTQ01000061">
    <property type="protein sequence ID" value="KUZ97632.1"/>
    <property type="molecule type" value="Genomic_DNA"/>
</dbReference>
<dbReference type="GO" id="GO:0016020">
    <property type="term" value="C:membrane"/>
    <property type="evidence" value="ECO:0007669"/>
    <property type="project" value="UniProtKB-SubCell"/>
</dbReference>
<dbReference type="Proteomes" id="UP000056450">
    <property type="component" value="Unassembled WGS sequence"/>
</dbReference>
<feature type="transmembrane region" description="Helical" evidence="6">
    <location>
        <begin position="76"/>
        <end position="104"/>
    </location>
</feature>
<organism evidence="8 9">
    <name type="scientific">Burkholderia latens</name>
    <dbReference type="NCBI Taxonomy" id="488446"/>
    <lineage>
        <taxon>Bacteria</taxon>
        <taxon>Pseudomonadati</taxon>
        <taxon>Pseudomonadota</taxon>
        <taxon>Betaproteobacteria</taxon>
        <taxon>Burkholderiales</taxon>
        <taxon>Burkholderiaceae</taxon>
        <taxon>Burkholderia</taxon>
        <taxon>Burkholderia cepacia complex</taxon>
    </lineage>
</organism>
<dbReference type="Pfam" id="PF07690">
    <property type="entry name" value="MFS_1"/>
    <property type="match status" value="2"/>
</dbReference>
<feature type="region of interest" description="Disordered" evidence="5">
    <location>
        <begin position="171"/>
        <end position="209"/>
    </location>
</feature>
<keyword evidence="2 6" id="KW-0812">Transmembrane</keyword>
<evidence type="ECO:0000256" key="5">
    <source>
        <dbReference type="SAM" id="MobiDB-lite"/>
    </source>
</evidence>
<feature type="compositionally biased region" description="Basic residues" evidence="5">
    <location>
        <begin position="192"/>
        <end position="205"/>
    </location>
</feature>
<dbReference type="SUPFAM" id="SSF103473">
    <property type="entry name" value="MFS general substrate transporter"/>
    <property type="match status" value="2"/>
</dbReference>
<evidence type="ECO:0000256" key="4">
    <source>
        <dbReference type="ARBA" id="ARBA00023136"/>
    </source>
</evidence>
<proteinExistence type="predicted"/>
<reference evidence="8 9" key="1">
    <citation type="submission" date="2015-11" db="EMBL/GenBank/DDBJ databases">
        <title>Expanding the genomic diversity of Burkholderia species for the development of highly accurate diagnostics.</title>
        <authorList>
            <person name="Sahl J."/>
            <person name="Keim P."/>
            <person name="Wagner D."/>
        </authorList>
    </citation>
    <scope>NUCLEOTIDE SEQUENCE [LARGE SCALE GENOMIC DNA]</scope>
    <source>
        <strain evidence="8 9">RF32-BP12</strain>
    </source>
</reference>
<feature type="transmembrane region" description="Helical" evidence="6">
    <location>
        <begin position="48"/>
        <end position="69"/>
    </location>
</feature>
<feature type="transmembrane region" description="Helical" evidence="6">
    <location>
        <begin position="116"/>
        <end position="138"/>
    </location>
</feature>
<dbReference type="Gene3D" id="1.20.1250.20">
    <property type="entry name" value="MFS general substrate transporter like domains"/>
    <property type="match status" value="2"/>
</dbReference>
<gene>
    <name evidence="8" type="ORF">WI41_02945</name>
</gene>
<name>A0AAP1G6Z6_9BURK</name>
<evidence type="ECO:0000256" key="3">
    <source>
        <dbReference type="ARBA" id="ARBA00022989"/>
    </source>
</evidence>
<evidence type="ECO:0000313" key="8">
    <source>
        <dbReference type="EMBL" id="KUZ97632.1"/>
    </source>
</evidence>
<protein>
    <recommendedName>
        <fullName evidence="7">Major facilitator superfamily (MFS) profile domain-containing protein</fullName>
    </recommendedName>
</protein>